<dbReference type="GO" id="GO:0006629">
    <property type="term" value="P:lipid metabolic process"/>
    <property type="evidence" value="ECO:0007669"/>
    <property type="project" value="InterPro"/>
</dbReference>
<dbReference type="EMBL" id="VSSQ01085098">
    <property type="protein sequence ID" value="MPN32869.1"/>
    <property type="molecule type" value="Genomic_DNA"/>
</dbReference>
<sequence length="172" mass="20225">MQQFDLSYRFHGQCPAQRIPTLEEYFSLVQNRSFLNILEFKTAIFEYDGIEQKVIDMIRRFGLSDRIVLSSFNHYTLLRCKAIAHDLPCGILYECRIAEPQEYCKRLGMQYLHPDYRFLDDAELAKYEQAGIKTSPWTVDGDDEIQYLLRQPNIFAIMSNKPDRVLALRDGK</sequence>
<dbReference type="PANTHER" id="PTHR46211">
    <property type="entry name" value="GLYCEROPHOSPHORYL DIESTER PHOSPHODIESTERASE"/>
    <property type="match status" value="1"/>
</dbReference>
<dbReference type="SUPFAM" id="SSF51695">
    <property type="entry name" value="PLC-like phosphodiesterases"/>
    <property type="match status" value="1"/>
</dbReference>
<dbReference type="PROSITE" id="PS51704">
    <property type="entry name" value="GP_PDE"/>
    <property type="match status" value="1"/>
</dbReference>
<dbReference type="PANTHER" id="PTHR46211:SF1">
    <property type="entry name" value="GLYCEROPHOSPHODIESTER PHOSPHODIESTERASE, CYTOPLASMIC"/>
    <property type="match status" value="1"/>
</dbReference>
<reference evidence="2" key="1">
    <citation type="submission" date="2019-08" db="EMBL/GenBank/DDBJ databases">
        <authorList>
            <person name="Kucharzyk K."/>
            <person name="Murdoch R.W."/>
            <person name="Higgins S."/>
            <person name="Loffler F."/>
        </authorList>
    </citation>
    <scope>NUCLEOTIDE SEQUENCE</scope>
</reference>
<dbReference type="GO" id="GO:0008081">
    <property type="term" value="F:phosphoric diester hydrolase activity"/>
    <property type="evidence" value="ECO:0007669"/>
    <property type="project" value="InterPro"/>
</dbReference>
<feature type="domain" description="GP-PDE" evidence="1">
    <location>
        <begin position="1"/>
        <end position="169"/>
    </location>
</feature>
<dbReference type="AlphaFoldDB" id="A0A645H4C7"/>
<comment type="caution">
    <text evidence="2">The sequence shown here is derived from an EMBL/GenBank/DDBJ whole genome shotgun (WGS) entry which is preliminary data.</text>
</comment>
<proteinExistence type="predicted"/>
<gene>
    <name evidence="2" type="ORF">SDC9_180352</name>
</gene>
<evidence type="ECO:0000313" key="2">
    <source>
        <dbReference type="EMBL" id="MPN32869.1"/>
    </source>
</evidence>
<protein>
    <recommendedName>
        <fullName evidence="1">GP-PDE domain-containing protein</fullName>
    </recommendedName>
</protein>
<name>A0A645H4C7_9ZZZZ</name>
<accession>A0A645H4C7</accession>
<dbReference type="InterPro" id="IPR030395">
    <property type="entry name" value="GP_PDE_dom"/>
</dbReference>
<dbReference type="InterPro" id="IPR017946">
    <property type="entry name" value="PLC-like_Pdiesterase_TIM-brl"/>
</dbReference>
<dbReference type="Gene3D" id="3.20.20.190">
    <property type="entry name" value="Phosphatidylinositol (PI) phosphodiesterase"/>
    <property type="match status" value="1"/>
</dbReference>
<evidence type="ECO:0000259" key="1">
    <source>
        <dbReference type="PROSITE" id="PS51704"/>
    </source>
</evidence>
<dbReference type="Pfam" id="PF03009">
    <property type="entry name" value="GDPD"/>
    <property type="match status" value="1"/>
</dbReference>
<organism evidence="2">
    <name type="scientific">bioreactor metagenome</name>
    <dbReference type="NCBI Taxonomy" id="1076179"/>
    <lineage>
        <taxon>unclassified sequences</taxon>
        <taxon>metagenomes</taxon>
        <taxon>ecological metagenomes</taxon>
    </lineage>
</organism>